<evidence type="ECO:0000313" key="3">
    <source>
        <dbReference type="EMBL" id="KAB5527900.1"/>
    </source>
</evidence>
<dbReference type="AlphaFoldDB" id="A0A5N5KC48"/>
<comment type="caution">
    <text evidence="3">The sequence shown here is derived from an EMBL/GenBank/DDBJ whole genome shotgun (WGS) entry which is preliminary data.</text>
</comment>
<gene>
    <name evidence="3" type="ORF">DKX38_021747</name>
</gene>
<dbReference type="PANTHER" id="PTHR37615:SF1">
    <property type="entry name" value="NUCLEOPORIN NUP159-LIKE"/>
    <property type="match status" value="1"/>
</dbReference>
<evidence type="ECO:0000256" key="2">
    <source>
        <dbReference type="SAM" id="Phobius"/>
    </source>
</evidence>
<keyword evidence="2" id="KW-1133">Transmembrane helix</keyword>
<proteinExistence type="predicted"/>
<sequence length="193" mass="22438">MCTGHNKRKGKVISTNPGYRSRISVQLLLRSFRELERIELELDDGLILSFFYFVGVWSTIWGLLFRLQNIINLMGKNKRPQKTKELSVAIAEASVIEDETGQQPQTPRRRGRPRKIESEVKREESRVEATEQVIGSQSKKVETSQDEEEQKVEIEEPWASSSTREKTKQEEKSEAREPPRRSRRRKGKPRKSS</sequence>
<accession>A0A5N5KC48</accession>
<dbReference type="Proteomes" id="UP000326939">
    <property type="component" value="Chromosome 14"/>
</dbReference>
<dbReference type="EMBL" id="VDCV01000014">
    <property type="protein sequence ID" value="KAB5527900.1"/>
    <property type="molecule type" value="Genomic_DNA"/>
</dbReference>
<feature type="region of interest" description="Disordered" evidence="1">
    <location>
        <begin position="96"/>
        <end position="193"/>
    </location>
</feature>
<keyword evidence="2" id="KW-0812">Transmembrane</keyword>
<protein>
    <submittedName>
        <fullName evidence="3">Uncharacterized protein</fullName>
    </submittedName>
</protein>
<evidence type="ECO:0000313" key="4">
    <source>
        <dbReference type="Proteomes" id="UP000326939"/>
    </source>
</evidence>
<feature type="compositionally biased region" description="Basic and acidic residues" evidence="1">
    <location>
        <begin position="163"/>
        <end position="180"/>
    </location>
</feature>
<feature type="compositionally biased region" description="Basic and acidic residues" evidence="1">
    <location>
        <begin position="114"/>
        <end position="129"/>
    </location>
</feature>
<keyword evidence="4" id="KW-1185">Reference proteome</keyword>
<organism evidence="3 4">
    <name type="scientific">Salix brachista</name>
    <dbReference type="NCBI Taxonomy" id="2182728"/>
    <lineage>
        <taxon>Eukaryota</taxon>
        <taxon>Viridiplantae</taxon>
        <taxon>Streptophyta</taxon>
        <taxon>Embryophyta</taxon>
        <taxon>Tracheophyta</taxon>
        <taxon>Spermatophyta</taxon>
        <taxon>Magnoliopsida</taxon>
        <taxon>eudicotyledons</taxon>
        <taxon>Gunneridae</taxon>
        <taxon>Pentapetalae</taxon>
        <taxon>rosids</taxon>
        <taxon>fabids</taxon>
        <taxon>Malpighiales</taxon>
        <taxon>Salicaceae</taxon>
        <taxon>Saliceae</taxon>
        <taxon>Salix</taxon>
    </lineage>
</organism>
<feature type="compositionally biased region" description="Basic residues" evidence="1">
    <location>
        <begin position="181"/>
        <end position="193"/>
    </location>
</feature>
<reference evidence="4" key="1">
    <citation type="journal article" date="2019" name="Gigascience">
        <title>De novo genome assembly of the endangered Acer yangbiense, a plant species with extremely small populations endemic to Yunnan Province, China.</title>
        <authorList>
            <person name="Yang J."/>
            <person name="Wariss H.M."/>
            <person name="Tao L."/>
            <person name="Zhang R."/>
            <person name="Yun Q."/>
            <person name="Hollingsworth P."/>
            <person name="Dao Z."/>
            <person name="Luo G."/>
            <person name="Guo H."/>
            <person name="Ma Y."/>
            <person name="Sun W."/>
        </authorList>
    </citation>
    <scope>NUCLEOTIDE SEQUENCE [LARGE SCALE GENOMIC DNA]</scope>
    <source>
        <strain evidence="4">cv. br00</strain>
    </source>
</reference>
<evidence type="ECO:0000256" key="1">
    <source>
        <dbReference type="SAM" id="MobiDB-lite"/>
    </source>
</evidence>
<name>A0A5N5KC48_9ROSI</name>
<feature type="transmembrane region" description="Helical" evidence="2">
    <location>
        <begin position="46"/>
        <end position="67"/>
    </location>
</feature>
<keyword evidence="2" id="KW-0472">Membrane</keyword>
<dbReference type="PANTHER" id="PTHR37615">
    <property type="entry name" value="NUCLEOPORIN NUP159-LIKE"/>
    <property type="match status" value="1"/>
</dbReference>